<dbReference type="PANTHER" id="PTHR39741:SF2">
    <property type="entry name" value="F-BOX DOMAIN-CONTAINING PROTEIN"/>
    <property type="match status" value="1"/>
</dbReference>
<protein>
    <submittedName>
        <fullName evidence="2">F-box protein-like</fullName>
    </submittedName>
</protein>
<dbReference type="SUPFAM" id="SSF81383">
    <property type="entry name" value="F-box domain"/>
    <property type="match status" value="1"/>
</dbReference>
<evidence type="ECO:0000259" key="1">
    <source>
        <dbReference type="Pfam" id="PF12937"/>
    </source>
</evidence>
<organism evidence="2 3">
    <name type="scientific">Iris pallida</name>
    <name type="common">Sweet iris</name>
    <dbReference type="NCBI Taxonomy" id="29817"/>
    <lineage>
        <taxon>Eukaryota</taxon>
        <taxon>Viridiplantae</taxon>
        <taxon>Streptophyta</taxon>
        <taxon>Embryophyta</taxon>
        <taxon>Tracheophyta</taxon>
        <taxon>Spermatophyta</taxon>
        <taxon>Magnoliopsida</taxon>
        <taxon>Liliopsida</taxon>
        <taxon>Asparagales</taxon>
        <taxon>Iridaceae</taxon>
        <taxon>Iridoideae</taxon>
        <taxon>Irideae</taxon>
        <taxon>Iris</taxon>
    </lineage>
</organism>
<feature type="domain" description="F-box" evidence="1">
    <location>
        <begin position="19"/>
        <end position="55"/>
    </location>
</feature>
<name>A0AAX6HQ39_IRIPA</name>
<dbReference type="AlphaFoldDB" id="A0AAX6HQ39"/>
<gene>
    <name evidence="2" type="ORF">M6B38_300670</name>
</gene>
<dbReference type="InterPro" id="IPR036047">
    <property type="entry name" value="F-box-like_dom_sf"/>
</dbReference>
<proteinExistence type="predicted"/>
<reference evidence="2" key="2">
    <citation type="submission" date="2023-04" db="EMBL/GenBank/DDBJ databases">
        <authorList>
            <person name="Bruccoleri R.E."/>
            <person name="Oakeley E.J."/>
            <person name="Faust A.-M."/>
            <person name="Dessus-Babus S."/>
            <person name="Altorfer M."/>
            <person name="Burckhardt D."/>
            <person name="Oertli M."/>
            <person name="Naumann U."/>
            <person name="Petersen F."/>
            <person name="Wong J."/>
        </authorList>
    </citation>
    <scope>NUCLEOTIDE SEQUENCE</scope>
    <source>
        <strain evidence="2">GSM-AAB239-AS_SAM_17_03QT</strain>
        <tissue evidence="2">Leaf</tissue>
    </source>
</reference>
<evidence type="ECO:0000313" key="3">
    <source>
        <dbReference type="Proteomes" id="UP001140949"/>
    </source>
</evidence>
<evidence type="ECO:0000313" key="2">
    <source>
        <dbReference type="EMBL" id="KAJ6843186.1"/>
    </source>
</evidence>
<dbReference type="Gene3D" id="1.20.1280.50">
    <property type="match status" value="1"/>
</dbReference>
<comment type="caution">
    <text evidence="2">The sequence shown here is derived from an EMBL/GenBank/DDBJ whole genome shotgun (WGS) entry which is preliminary data.</text>
</comment>
<sequence>MDMCFDFLEWLGPDTSTSVLMILDDPADLVRLSAVSRSWRRFVISNGFCKKLCLRMCLEVSYFENVIEASTPRESSEVGSSTAMEWASLEKEHRAYSYLSYYLTSSSGNQDCISESICASSTDNYPVESIENTLIESDRVDMRPSYWSSKGERDPVVPETLTYRLDSKLCIINEIKVKPFEAYFQPGSPIYSAKAVRFRMGHSRSPHVTETDATDNNVAQGTPNENYVWTYVSPSFPMVQENCLQSFKLPRPVICIGGIVQIELLGRVQVQEVDGLYYVCVCHVQVIGLPLAPIFDANILGDQCAVLKFLPPREGTSSKVGIPPSVSLPERGSDMKARSGWNHRTLPLLYTFLRVSESDSDEDFFA</sequence>
<dbReference type="PANTHER" id="PTHR39741">
    <property type="entry name" value="F-BOX DOMAIN CONTAINING PROTEIN, EXPRESSED"/>
    <property type="match status" value="1"/>
</dbReference>
<dbReference type="Proteomes" id="UP001140949">
    <property type="component" value="Unassembled WGS sequence"/>
</dbReference>
<keyword evidence="3" id="KW-1185">Reference proteome</keyword>
<dbReference type="InterPro" id="IPR055336">
    <property type="entry name" value="At4g00755-like"/>
</dbReference>
<reference evidence="2" key="1">
    <citation type="journal article" date="2023" name="GigaByte">
        <title>Genome assembly of the bearded iris, Iris pallida Lam.</title>
        <authorList>
            <person name="Bruccoleri R.E."/>
            <person name="Oakeley E.J."/>
            <person name="Faust A.M.E."/>
            <person name="Altorfer M."/>
            <person name="Dessus-Babus S."/>
            <person name="Burckhardt D."/>
            <person name="Oertli M."/>
            <person name="Naumann U."/>
            <person name="Petersen F."/>
            <person name="Wong J."/>
        </authorList>
    </citation>
    <scope>NUCLEOTIDE SEQUENCE</scope>
    <source>
        <strain evidence="2">GSM-AAB239-AS_SAM_17_03QT</strain>
    </source>
</reference>
<dbReference type="InterPro" id="IPR001810">
    <property type="entry name" value="F-box_dom"/>
</dbReference>
<dbReference type="Pfam" id="PF12937">
    <property type="entry name" value="F-box-like"/>
    <property type="match status" value="1"/>
</dbReference>
<dbReference type="EMBL" id="JANAVB010007397">
    <property type="protein sequence ID" value="KAJ6843186.1"/>
    <property type="molecule type" value="Genomic_DNA"/>
</dbReference>
<accession>A0AAX6HQ39</accession>